<keyword evidence="1" id="KW-0812">Transmembrane</keyword>
<feature type="transmembrane region" description="Helical" evidence="1">
    <location>
        <begin position="123"/>
        <end position="139"/>
    </location>
</feature>
<proteinExistence type="predicted"/>
<feature type="transmembrane region" description="Helical" evidence="1">
    <location>
        <begin position="358"/>
        <end position="380"/>
    </location>
</feature>
<dbReference type="Proteomes" id="UP001375743">
    <property type="component" value="Unassembled WGS sequence"/>
</dbReference>
<reference evidence="2 3" key="1">
    <citation type="submission" date="2024-01" db="EMBL/GenBank/DDBJ databases">
        <title>Multi-omics insights into the function and evolution of sodium benzoate biodegradation pathways in Benzoatithermus flavus gen. nov., sp. nov. from hot spring.</title>
        <authorList>
            <person name="Hu C.-J."/>
            <person name="Li W.-J."/>
        </authorList>
    </citation>
    <scope>NUCLEOTIDE SEQUENCE [LARGE SCALE GENOMIC DNA]</scope>
    <source>
        <strain evidence="2 3">SYSU G07066</strain>
    </source>
</reference>
<feature type="transmembrane region" description="Helical" evidence="1">
    <location>
        <begin position="62"/>
        <end position="80"/>
    </location>
</feature>
<keyword evidence="1" id="KW-0472">Membrane</keyword>
<keyword evidence="1" id="KW-1133">Transmembrane helix</keyword>
<organism evidence="2 3">
    <name type="scientific">Benzoatithermus flavus</name>
    <dbReference type="NCBI Taxonomy" id="3108223"/>
    <lineage>
        <taxon>Bacteria</taxon>
        <taxon>Pseudomonadati</taxon>
        <taxon>Pseudomonadota</taxon>
        <taxon>Alphaproteobacteria</taxon>
        <taxon>Geminicoccales</taxon>
        <taxon>Geminicoccaceae</taxon>
        <taxon>Benzoatithermus</taxon>
    </lineage>
</organism>
<name>A0ABU8XKN7_9PROT</name>
<feature type="transmembrane region" description="Helical" evidence="1">
    <location>
        <begin position="392"/>
        <end position="415"/>
    </location>
</feature>
<dbReference type="PANTHER" id="PTHR37422:SF23">
    <property type="entry name" value="TEICHURONIC ACID BIOSYNTHESIS PROTEIN TUAE"/>
    <property type="match status" value="1"/>
</dbReference>
<comment type="caution">
    <text evidence="2">The sequence shown here is derived from an EMBL/GenBank/DDBJ whole genome shotgun (WGS) entry which is preliminary data.</text>
</comment>
<protein>
    <recommendedName>
        <fullName evidence="4">O-antigen ligase domain-containing protein</fullName>
    </recommendedName>
</protein>
<evidence type="ECO:0000313" key="3">
    <source>
        <dbReference type="Proteomes" id="UP001375743"/>
    </source>
</evidence>
<accession>A0ABU8XKN7</accession>
<feature type="transmembrane region" description="Helical" evidence="1">
    <location>
        <begin position="204"/>
        <end position="226"/>
    </location>
</feature>
<keyword evidence="3" id="KW-1185">Reference proteome</keyword>
<feature type="transmembrane region" description="Helical" evidence="1">
    <location>
        <begin position="92"/>
        <end position="111"/>
    </location>
</feature>
<dbReference type="EMBL" id="JBBLZC010000001">
    <property type="protein sequence ID" value="MEK0081743.1"/>
    <property type="molecule type" value="Genomic_DNA"/>
</dbReference>
<feature type="transmembrane region" description="Helical" evidence="1">
    <location>
        <begin position="256"/>
        <end position="272"/>
    </location>
</feature>
<dbReference type="PANTHER" id="PTHR37422">
    <property type="entry name" value="TEICHURONIC ACID BIOSYNTHESIS PROTEIN TUAE"/>
    <property type="match status" value="1"/>
</dbReference>
<evidence type="ECO:0000313" key="2">
    <source>
        <dbReference type="EMBL" id="MEK0081743.1"/>
    </source>
</evidence>
<sequence length="476" mass="51594">MMVAGPLLEAIGAPALAALLALCFAAVVARPRYAAYLFLLTNPLIVGIARGDFIPILRPNELLLLVLLAAMALRTLLLMLGGGYREPRFDRLDLALVLMAVTSSILPLVALHLRGLSLTADDVLYAIVLWKYYLLYRLFRAAIADEKQVKWCLYVSMVSAAIVAVIAILQVQNLAGVPEFLHHHYDQPFEGHNEPSTDRGTSTVASAFGVADLMIMNLVAALTMLLQARRRRWLLIAATGLFLSGCVVAGEFSGYIGLVVAVVSIGCITGRLRRFLLAGGLAACVAAVLFWPVIEARLAGFESSAGIPHSWQGRVENLQRFFLPELLSGTNWLTGVRPAPRVPAPEPWREFVYIESGYVWLLWIGGLPFLLAFVFFVGIVARALWRVTCERVDAIGVAAATAFTYLMVILVLMLVDPHLTVRGSADLFFPLLALAARPAAAGAPRRVIRGWSAEVGPRARAIAFSNRTGASLSAAP</sequence>
<feature type="transmembrane region" description="Helical" evidence="1">
    <location>
        <begin position="233"/>
        <end position="250"/>
    </location>
</feature>
<feature type="transmembrane region" description="Helical" evidence="1">
    <location>
        <begin position="151"/>
        <end position="171"/>
    </location>
</feature>
<gene>
    <name evidence="2" type="ORF">U1T56_01155</name>
</gene>
<evidence type="ECO:0000256" key="1">
    <source>
        <dbReference type="SAM" id="Phobius"/>
    </source>
</evidence>
<dbReference type="RefSeq" id="WP_418157591.1">
    <property type="nucleotide sequence ID" value="NZ_JBBLZC010000001.1"/>
</dbReference>
<evidence type="ECO:0008006" key="4">
    <source>
        <dbReference type="Google" id="ProtNLM"/>
    </source>
</evidence>
<dbReference type="InterPro" id="IPR051533">
    <property type="entry name" value="WaaL-like"/>
</dbReference>
<feature type="transmembrane region" description="Helical" evidence="1">
    <location>
        <begin position="277"/>
        <end position="294"/>
    </location>
</feature>